<organism evidence="8">
    <name type="scientific">Chlorella variabilis</name>
    <name type="common">Green alga</name>
    <dbReference type="NCBI Taxonomy" id="554065"/>
    <lineage>
        <taxon>Eukaryota</taxon>
        <taxon>Viridiplantae</taxon>
        <taxon>Chlorophyta</taxon>
        <taxon>core chlorophytes</taxon>
        <taxon>Trebouxiophyceae</taxon>
        <taxon>Chlorellales</taxon>
        <taxon>Chlorellaceae</taxon>
        <taxon>Chlorella clade</taxon>
        <taxon>Chlorella</taxon>
    </lineage>
</organism>
<evidence type="ECO:0000256" key="5">
    <source>
        <dbReference type="SAM" id="MobiDB-lite"/>
    </source>
</evidence>
<dbReference type="PANTHER" id="PTHR46309">
    <property type="entry name" value="PHD FINGER PROTEIN 12"/>
    <property type="match status" value="1"/>
</dbReference>
<dbReference type="GeneID" id="17357206"/>
<keyword evidence="8" id="KW-1185">Reference proteome</keyword>
<dbReference type="InterPro" id="IPR011011">
    <property type="entry name" value="Znf_FYVE_PHD"/>
</dbReference>
<feature type="compositionally biased region" description="Low complexity" evidence="5">
    <location>
        <begin position="275"/>
        <end position="285"/>
    </location>
</feature>
<dbReference type="GO" id="GO:0006357">
    <property type="term" value="P:regulation of transcription by RNA polymerase II"/>
    <property type="evidence" value="ECO:0007669"/>
    <property type="project" value="TreeGrafter"/>
</dbReference>
<dbReference type="SUPFAM" id="SSF57903">
    <property type="entry name" value="FYVE/PHD zinc finger"/>
    <property type="match status" value="1"/>
</dbReference>
<dbReference type="Gene3D" id="3.30.40.10">
    <property type="entry name" value="Zinc/RING finger domain, C3HC4 (zinc finger)"/>
    <property type="match status" value="1"/>
</dbReference>
<dbReference type="CDD" id="cd15568">
    <property type="entry name" value="PHD5_NSD"/>
    <property type="match status" value="1"/>
</dbReference>
<dbReference type="InParanoid" id="E1Z9T6"/>
<dbReference type="GO" id="GO:0005634">
    <property type="term" value="C:nucleus"/>
    <property type="evidence" value="ECO:0007669"/>
    <property type="project" value="TreeGrafter"/>
</dbReference>
<evidence type="ECO:0000259" key="6">
    <source>
        <dbReference type="PROSITE" id="PS50016"/>
    </source>
</evidence>
<evidence type="ECO:0000256" key="1">
    <source>
        <dbReference type="ARBA" id="ARBA00022723"/>
    </source>
</evidence>
<dbReference type="Pfam" id="PF00628">
    <property type="entry name" value="PHD"/>
    <property type="match status" value="1"/>
</dbReference>
<dbReference type="Proteomes" id="UP000008141">
    <property type="component" value="Unassembled WGS sequence"/>
</dbReference>
<feature type="region of interest" description="Disordered" evidence="5">
    <location>
        <begin position="257"/>
        <end position="295"/>
    </location>
</feature>
<dbReference type="InterPro" id="IPR042163">
    <property type="entry name" value="PHF12"/>
</dbReference>
<sequence length="295" mass="30095">MATEDDFLAELLFDDDDDVEGEAPMATLATDQTPLPLPAAGLAQPPPHSAPPAHPHTLAGDSAVLALAASHPHDVFRLALFVRRTLGLQPGQTTSLRQMLSTPHLAGQEVRVQAHGGGVLGRGQLDALGRVACACAQCGGARSFALAFFAAHCGSAALSPAEAVVVLEANSLSLAALLELINSPHLAAAAAVAECQQCGEGGELVCCDGCTAAYHEQCAGLEAVPETDWFCPMCVAEAQARSGVPVAAGRAQPLAVAAPLQPPPLQPVGKDRIASTSTTSTSTSSRRGRPEAPEA</sequence>
<name>E1Z9T6_CHLVA</name>
<dbReference type="GO" id="GO:0003714">
    <property type="term" value="F:transcription corepressor activity"/>
    <property type="evidence" value="ECO:0007669"/>
    <property type="project" value="InterPro"/>
</dbReference>
<keyword evidence="1" id="KW-0479">Metal-binding</keyword>
<accession>E1Z9T6</accession>
<feature type="compositionally biased region" description="Pro residues" evidence="5">
    <location>
        <begin position="44"/>
        <end position="54"/>
    </location>
</feature>
<dbReference type="InterPro" id="IPR001965">
    <property type="entry name" value="Znf_PHD"/>
</dbReference>
<gene>
    <name evidence="7" type="ORF">CHLNCDRAFT_143249</name>
</gene>
<keyword evidence="3" id="KW-0862">Zinc</keyword>
<dbReference type="STRING" id="554065.E1Z9T6"/>
<dbReference type="OrthoDB" id="1903104at2759"/>
<dbReference type="InterPro" id="IPR013083">
    <property type="entry name" value="Znf_RING/FYVE/PHD"/>
</dbReference>
<dbReference type="InterPro" id="IPR019786">
    <property type="entry name" value="Zinc_finger_PHD-type_CS"/>
</dbReference>
<dbReference type="SMART" id="SM00249">
    <property type="entry name" value="PHD"/>
    <property type="match status" value="1"/>
</dbReference>
<evidence type="ECO:0000313" key="8">
    <source>
        <dbReference type="Proteomes" id="UP000008141"/>
    </source>
</evidence>
<dbReference type="GO" id="GO:0008270">
    <property type="term" value="F:zinc ion binding"/>
    <property type="evidence" value="ECO:0007669"/>
    <property type="project" value="UniProtKB-KW"/>
</dbReference>
<dbReference type="KEGG" id="cvr:CHLNCDRAFT_143249"/>
<evidence type="ECO:0000313" key="7">
    <source>
        <dbReference type="EMBL" id="EFN57830.1"/>
    </source>
</evidence>
<dbReference type="RefSeq" id="XP_005849932.1">
    <property type="nucleotide sequence ID" value="XM_005849870.1"/>
</dbReference>
<keyword evidence="2 4" id="KW-0863">Zinc-finger</keyword>
<dbReference type="PROSITE" id="PS50016">
    <property type="entry name" value="ZF_PHD_2"/>
    <property type="match status" value="1"/>
</dbReference>
<dbReference type="InterPro" id="IPR019787">
    <property type="entry name" value="Znf_PHD-finger"/>
</dbReference>
<dbReference type="EMBL" id="GL433839">
    <property type="protein sequence ID" value="EFN57830.1"/>
    <property type="molecule type" value="Genomic_DNA"/>
</dbReference>
<feature type="region of interest" description="Disordered" evidence="5">
    <location>
        <begin position="14"/>
        <end position="55"/>
    </location>
</feature>
<reference evidence="7 8" key="1">
    <citation type="journal article" date="2010" name="Plant Cell">
        <title>The Chlorella variabilis NC64A genome reveals adaptation to photosymbiosis, coevolution with viruses, and cryptic sex.</title>
        <authorList>
            <person name="Blanc G."/>
            <person name="Duncan G."/>
            <person name="Agarkova I."/>
            <person name="Borodovsky M."/>
            <person name="Gurnon J."/>
            <person name="Kuo A."/>
            <person name="Lindquist E."/>
            <person name="Lucas S."/>
            <person name="Pangilinan J."/>
            <person name="Polle J."/>
            <person name="Salamov A."/>
            <person name="Terry A."/>
            <person name="Yamada T."/>
            <person name="Dunigan D.D."/>
            <person name="Grigoriev I.V."/>
            <person name="Claverie J.M."/>
            <person name="Van Etten J.L."/>
        </authorList>
    </citation>
    <scope>NUCLEOTIDE SEQUENCE [LARGE SCALE GENOMIC DNA]</scope>
    <source>
        <strain evidence="7 8">NC64A</strain>
    </source>
</reference>
<proteinExistence type="predicted"/>
<dbReference type="PROSITE" id="PS01359">
    <property type="entry name" value="ZF_PHD_1"/>
    <property type="match status" value="1"/>
</dbReference>
<evidence type="ECO:0000256" key="2">
    <source>
        <dbReference type="ARBA" id="ARBA00022771"/>
    </source>
</evidence>
<dbReference type="PANTHER" id="PTHR46309:SF1">
    <property type="entry name" value="PHD FINGER PROTEIN 12"/>
    <property type="match status" value="1"/>
</dbReference>
<evidence type="ECO:0000256" key="4">
    <source>
        <dbReference type="PROSITE-ProRule" id="PRU00146"/>
    </source>
</evidence>
<dbReference type="SMR" id="E1Z9T6"/>
<feature type="domain" description="PHD-type" evidence="6">
    <location>
        <begin position="192"/>
        <end position="237"/>
    </location>
</feature>
<evidence type="ECO:0000256" key="3">
    <source>
        <dbReference type="ARBA" id="ARBA00022833"/>
    </source>
</evidence>
<dbReference type="AlphaFoldDB" id="E1Z9T6"/>
<protein>
    <recommendedName>
        <fullName evidence="6">PHD-type domain-containing protein</fullName>
    </recommendedName>
</protein>